<dbReference type="RefSeq" id="YP_009855835.1">
    <property type="nucleotide sequence ID" value="NC_048847.1"/>
</dbReference>
<organism evidence="1 2">
    <name type="scientific">Alteromonas phage vB_AmeM_PT11-V22</name>
    <dbReference type="NCBI Taxonomy" id="2704031"/>
    <lineage>
        <taxon>Viruses</taxon>
        <taxon>Duplodnaviria</taxon>
        <taxon>Heunggongvirae</taxon>
        <taxon>Uroviricota</taxon>
        <taxon>Caudoviricetes</taxon>
        <taxon>Myoalterovirus</taxon>
        <taxon>Myoalterovirus PT11V22</taxon>
    </lineage>
</organism>
<protein>
    <submittedName>
        <fullName evidence="1">Uncharacterized protein</fullName>
    </submittedName>
</protein>
<reference evidence="1 2" key="1">
    <citation type="submission" date="2019-12" db="EMBL/GenBank/DDBJ databases">
        <title>Alteromonas phage V22 represents a new genus of marine bacteriophages that requires a novel tail fiber chaperone for host recognition.</title>
        <authorList>
            <person name="Gonzalez-Serrano R."/>
            <person name="Dunne M."/>
            <person name="Rosselli R."/>
            <person name="Martin-Cuadrado A.-B."/>
            <person name="Grosboillot V."/>
            <person name="Zinsli L."/>
            <person name="Roda-Garcia J.J."/>
            <person name="Loessner M.J."/>
            <person name="Rodriguez-Valera F."/>
        </authorList>
    </citation>
    <scope>NUCLEOTIDE SEQUENCE [LARGE SCALE GENOMIC DNA]</scope>
</reference>
<dbReference type="Proteomes" id="UP000479357">
    <property type="component" value="Segment"/>
</dbReference>
<keyword evidence="2" id="KW-1185">Reference proteome</keyword>
<dbReference type="EMBL" id="MN877442">
    <property type="protein sequence ID" value="QHZ59793.1"/>
    <property type="molecule type" value="Genomic_DNA"/>
</dbReference>
<accession>A0A6C0R1D2</accession>
<dbReference type="GeneID" id="55626575"/>
<evidence type="ECO:0000313" key="2">
    <source>
        <dbReference type="Proteomes" id="UP000479357"/>
    </source>
</evidence>
<name>A0A6C0R1D2_9CAUD</name>
<sequence>MRCVSCNRMLTDTERMSVKYYIDEDTPELLVKTDIPEDMCHKCRTLSSVTDTYTEKDYAFEGLTSGLCPSAGFSDNY</sequence>
<evidence type="ECO:0000313" key="1">
    <source>
        <dbReference type="EMBL" id="QHZ59793.1"/>
    </source>
</evidence>
<dbReference type="KEGG" id="vg:55626575"/>
<proteinExistence type="predicted"/>